<dbReference type="EMBL" id="QXFY01004228">
    <property type="protein sequence ID" value="KAE9278845.1"/>
    <property type="molecule type" value="Genomic_DNA"/>
</dbReference>
<reference evidence="5 6" key="1">
    <citation type="submission" date="2018-09" db="EMBL/GenBank/DDBJ databases">
        <title>Genomic investigation of the strawberry pathogen Phytophthora fragariae indicates pathogenicity is determined by transcriptional variation in three key races.</title>
        <authorList>
            <person name="Adams T.M."/>
            <person name="Armitage A.D."/>
            <person name="Sobczyk M.K."/>
            <person name="Bates H.J."/>
            <person name="Dunwell J.M."/>
            <person name="Nellist C.F."/>
            <person name="Harrison R.J."/>
        </authorList>
    </citation>
    <scope>NUCLEOTIDE SEQUENCE [LARGE SCALE GENOMIC DNA]</scope>
    <source>
        <strain evidence="3 5">BC-23</strain>
        <strain evidence="4 6">NOV-77</strain>
        <strain evidence="2 7">ONT-3</strain>
    </source>
</reference>
<protein>
    <recommendedName>
        <fullName evidence="8">Secreted protein</fullName>
    </recommendedName>
</protein>
<proteinExistence type="predicted"/>
<dbReference type="EMBL" id="QXGC01000381">
    <property type="protein sequence ID" value="KAE9238614.1"/>
    <property type="molecule type" value="Genomic_DNA"/>
</dbReference>
<dbReference type="Proteomes" id="UP000486351">
    <property type="component" value="Unassembled WGS sequence"/>
</dbReference>
<evidence type="ECO:0000313" key="6">
    <source>
        <dbReference type="Proteomes" id="UP000486351"/>
    </source>
</evidence>
<accession>A0A6G0P797</accession>
<evidence type="ECO:0000313" key="7">
    <source>
        <dbReference type="Proteomes" id="UP000488956"/>
    </source>
</evidence>
<gene>
    <name evidence="3" type="ORF">PF004_g8270</name>
    <name evidence="4" type="ORF">PF008_g28518</name>
    <name evidence="2" type="ORF">PF010_g15564</name>
</gene>
<evidence type="ECO:0000313" key="3">
    <source>
        <dbReference type="EMBL" id="KAE9238614.1"/>
    </source>
</evidence>
<name>A0A6G0P797_9STRA</name>
<dbReference type="EMBL" id="QXFX01001021">
    <property type="protein sequence ID" value="KAE9098427.1"/>
    <property type="molecule type" value="Genomic_DNA"/>
</dbReference>
<keyword evidence="1" id="KW-0732">Signal</keyword>
<feature type="signal peptide" evidence="1">
    <location>
        <begin position="1"/>
        <end position="17"/>
    </location>
</feature>
<evidence type="ECO:0000256" key="1">
    <source>
        <dbReference type="SAM" id="SignalP"/>
    </source>
</evidence>
<evidence type="ECO:0000313" key="5">
    <source>
        <dbReference type="Proteomes" id="UP000476176"/>
    </source>
</evidence>
<evidence type="ECO:0008006" key="8">
    <source>
        <dbReference type="Google" id="ProtNLM"/>
    </source>
</evidence>
<dbReference type="AlphaFoldDB" id="A0A6G0P797"/>
<comment type="caution">
    <text evidence="3">The sequence shown here is derived from an EMBL/GenBank/DDBJ whole genome shotgun (WGS) entry which is preliminary data.</text>
</comment>
<sequence length="105" mass="11689">MLKVILCCGSTLCVRVAVLFHRRCSSTRRWKWPPTKASRRRYSRRLTHGAVGSCAGTSCPFVRGLARVQFPPCPYYLIGGNYEELLFWDSSNPGGSAVASPTHIN</sequence>
<organism evidence="3 5">
    <name type="scientific">Phytophthora fragariae</name>
    <dbReference type="NCBI Taxonomy" id="53985"/>
    <lineage>
        <taxon>Eukaryota</taxon>
        <taxon>Sar</taxon>
        <taxon>Stramenopiles</taxon>
        <taxon>Oomycota</taxon>
        <taxon>Peronosporomycetes</taxon>
        <taxon>Peronosporales</taxon>
        <taxon>Peronosporaceae</taxon>
        <taxon>Phytophthora</taxon>
    </lineage>
</organism>
<dbReference type="Proteomes" id="UP000476176">
    <property type="component" value="Unassembled WGS sequence"/>
</dbReference>
<dbReference type="Proteomes" id="UP000488956">
    <property type="component" value="Unassembled WGS sequence"/>
</dbReference>
<evidence type="ECO:0000313" key="2">
    <source>
        <dbReference type="EMBL" id="KAE9098427.1"/>
    </source>
</evidence>
<feature type="chain" id="PRO_5036174145" description="Secreted protein" evidence="1">
    <location>
        <begin position="18"/>
        <end position="105"/>
    </location>
</feature>
<evidence type="ECO:0000313" key="4">
    <source>
        <dbReference type="EMBL" id="KAE9278845.1"/>
    </source>
</evidence>